<evidence type="ECO:0000259" key="3">
    <source>
        <dbReference type="Pfam" id="PF06276"/>
    </source>
</evidence>
<dbReference type="InterPro" id="IPR022770">
    <property type="entry name" value="IucA/IucC-like_C"/>
</dbReference>
<organism evidence="4 5">
    <name type="scientific">Allomyces macrogynus (strain ATCC 38327)</name>
    <name type="common">Allomyces javanicus var. macrogynus</name>
    <dbReference type="NCBI Taxonomy" id="578462"/>
    <lineage>
        <taxon>Eukaryota</taxon>
        <taxon>Fungi</taxon>
        <taxon>Fungi incertae sedis</taxon>
        <taxon>Blastocladiomycota</taxon>
        <taxon>Blastocladiomycetes</taxon>
        <taxon>Blastocladiales</taxon>
        <taxon>Blastocladiaceae</taxon>
        <taxon>Allomyces</taxon>
    </lineage>
</organism>
<keyword evidence="5" id="KW-1185">Reference proteome</keyword>
<evidence type="ECO:0008006" key="6">
    <source>
        <dbReference type="Google" id="ProtNLM"/>
    </source>
</evidence>
<dbReference type="PANTHER" id="PTHR34384:SF5">
    <property type="entry name" value="L-2,3-DIAMINOPROPANOATE--CITRATE LIGASE"/>
    <property type="match status" value="1"/>
</dbReference>
<protein>
    <recommendedName>
        <fullName evidence="6">Aerobactin siderophore biosynthesis IucA/IucC N-terminal domain-containing protein</fullName>
    </recommendedName>
</protein>
<dbReference type="PANTHER" id="PTHR34384">
    <property type="entry name" value="L-2,3-DIAMINOPROPANOATE--CITRATE LIGASE"/>
    <property type="match status" value="1"/>
</dbReference>
<dbReference type="eggNOG" id="ENOG502RX6M">
    <property type="taxonomic scope" value="Eukaryota"/>
</dbReference>
<sequence length="681" mass="73351">MAPSVTTTCTSTRTRPTTTALGALKLHLLHPDAQSSFEHKAQFATASRLIACLVNEALVHATLLDSAPIALNTPEHAAPVKSVIKASISAPTPPRTSLVAWARLEAPVAINSSTSSSNVAAILVPLRVVPLSRPGTAQIRCLDPDDLVGNASFVLVPRGARTNGTRDGTDATTTVDPCAVWDAVALWNQVPASNAAVIRDELASSAQIQAILFQHPPHHGKLPTLTSSSLDWENAVVEGHATHPMHRTRHASAPLAFSPTPDGMHALQFPDLVLFAVPLTRVHAHGTWLTDVHPALLERLPAHDAACVPIDHVLFPVHGHQAAWVHAHFPEFVPLRVRIPALAQASTRTVVVPGGQLFPDGAIVKTSISMTITSAMRTVSPYTVQNAPVMSAMAHLVNESRNVLFPIDEFASIGLDHPDEAIAKAMGCVLRADPERLLAPHGEKVILCAALVERDVATGVPHVVRAFGLQSLAQRLAWFTKYAKLLVQSLVPPLAKYAFAFEGHGQNMLLRVRPAAKQGDNATLVGFAVRDYGGALVHVPTYRAALATRDDLTDKLRPGSFQLAASPEAAYRVAYHTMVACHLHRLARVLDLHQSGAAWRVVREAVRTELAPFGGDAHPLARAWLHERDVDAKAFLRMKCGGLYRDYVYERVPNLLFVGDEEGQKVESSEEGQEPEVAAAE</sequence>
<reference evidence="5" key="2">
    <citation type="submission" date="2009-11" db="EMBL/GenBank/DDBJ databases">
        <title>The Genome Sequence of Allomyces macrogynus strain ATCC 38327.</title>
        <authorList>
            <consortium name="The Broad Institute Genome Sequencing Platform"/>
            <person name="Russ C."/>
            <person name="Cuomo C."/>
            <person name="Shea T."/>
            <person name="Young S.K."/>
            <person name="Zeng Q."/>
            <person name="Koehrsen M."/>
            <person name="Haas B."/>
            <person name="Borodovsky M."/>
            <person name="Guigo R."/>
            <person name="Alvarado L."/>
            <person name="Berlin A."/>
            <person name="Borenstein D."/>
            <person name="Chen Z."/>
            <person name="Engels R."/>
            <person name="Freedman E."/>
            <person name="Gellesch M."/>
            <person name="Goldberg J."/>
            <person name="Griggs A."/>
            <person name="Gujja S."/>
            <person name="Heiman D."/>
            <person name="Hepburn T."/>
            <person name="Howarth C."/>
            <person name="Jen D."/>
            <person name="Larson L."/>
            <person name="Lewis B."/>
            <person name="Mehta T."/>
            <person name="Park D."/>
            <person name="Pearson M."/>
            <person name="Roberts A."/>
            <person name="Saif S."/>
            <person name="Shenoy N."/>
            <person name="Sisk P."/>
            <person name="Stolte C."/>
            <person name="Sykes S."/>
            <person name="Walk T."/>
            <person name="White J."/>
            <person name="Yandava C."/>
            <person name="Burger G."/>
            <person name="Gray M.W."/>
            <person name="Holland P.W.H."/>
            <person name="King N."/>
            <person name="Lang F.B.F."/>
            <person name="Roger A.J."/>
            <person name="Ruiz-Trillo I."/>
            <person name="Lander E."/>
            <person name="Nusbaum C."/>
        </authorList>
    </citation>
    <scope>NUCLEOTIDE SEQUENCE [LARGE SCALE GENOMIC DNA]</scope>
    <source>
        <strain evidence="5">ATCC 38327</strain>
    </source>
</reference>
<dbReference type="EMBL" id="GG745328">
    <property type="protein sequence ID" value="KNE54664.1"/>
    <property type="molecule type" value="Genomic_DNA"/>
</dbReference>
<evidence type="ECO:0000259" key="2">
    <source>
        <dbReference type="Pfam" id="PF04183"/>
    </source>
</evidence>
<dbReference type="InterPro" id="IPR007310">
    <property type="entry name" value="Aerobactin_biosyn_IucA/IucC_N"/>
</dbReference>
<dbReference type="Proteomes" id="UP000054350">
    <property type="component" value="Unassembled WGS sequence"/>
</dbReference>
<proteinExistence type="predicted"/>
<feature type="region of interest" description="Disordered" evidence="1">
    <location>
        <begin position="662"/>
        <end position="681"/>
    </location>
</feature>
<dbReference type="AlphaFoldDB" id="A0A0L0RX21"/>
<reference evidence="4 5" key="1">
    <citation type="submission" date="2009-11" db="EMBL/GenBank/DDBJ databases">
        <title>Annotation of Allomyces macrogynus ATCC 38327.</title>
        <authorList>
            <consortium name="The Broad Institute Genome Sequencing Platform"/>
            <person name="Russ C."/>
            <person name="Cuomo C."/>
            <person name="Burger G."/>
            <person name="Gray M.W."/>
            <person name="Holland P.W.H."/>
            <person name="King N."/>
            <person name="Lang F.B.F."/>
            <person name="Roger A.J."/>
            <person name="Ruiz-Trillo I."/>
            <person name="Young S.K."/>
            <person name="Zeng Q."/>
            <person name="Gargeya S."/>
            <person name="Fitzgerald M."/>
            <person name="Haas B."/>
            <person name="Abouelleil A."/>
            <person name="Alvarado L."/>
            <person name="Arachchi H.M."/>
            <person name="Berlin A."/>
            <person name="Chapman S.B."/>
            <person name="Gearin G."/>
            <person name="Goldberg J."/>
            <person name="Griggs A."/>
            <person name="Gujja S."/>
            <person name="Hansen M."/>
            <person name="Heiman D."/>
            <person name="Howarth C."/>
            <person name="Larimer J."/>
            <person name="Lui A."/>
            <person name="MacDonald P.J.P."/>
            <person name="McCowen C."/>
            <person name="Montmayeur A."/>
            <person name="Murphy C."/>
            <person name="Neiman D."/>
            <person name="Pearson M."/>
            <person name="Priest M."/>
            <person name="Roberts A."/>
            <person name="Saif S."/>
            <person name="Shea T."/>
            <person name="Sisk P."/>
            <person name="Stolte C."/>
            <person name="Sykes S."/>
            <person name="Wortman J."/>
            <person name="Nusbaum C."/>
            <person name="Birren B."/>
        </authorList>
    </citation>
    <scope>NUCLEOTIDE SEQUENCE [LARGE SCALE GENOMIC DNA]</scope>
    <source>
        <strain evidence="4 5">ATCC 38327</strain>
    </source>
</reference>
<dbReference type="InterPro" id="IPR037455">
    <property type="entry name" value="LucA/IucC-like"/>
</dbReference>
<accession>A0A0L0RX21</accession>
<dbReference type="Pfam" id="PF04183">
    <property type="entry name" value="IucA_IucC"/>
    <property type="match status" value="1"/>
</dbReference>
<dbReference type="OrthoDB" id="2117718at2759"/>
<gene>
    <name evidence="4" type="ORF">AMAG_00622</name>
</gene>
<dbReference type="STRING" id="578462.A0A0L0RX21"/>
<feature type="domain" description="Aerobactin siderophore biosynthesis IucA/IucC N-terminal" evidence="2">
    <location>
        <begin position="230"/>
        <end position="452"/>
    </location>
</feature>
<evidence type="ECO:0000313" key="4">
    <source>
        <dbReference type="EMBL" id="KNE54664.1"/>
    </source>
</evidence>
<evidence type="ECO:0000256" key="1">
    <source>
        <dbReference type="SAM" id="MobiDB-lite"/>
    </source>
</evidence>
<dbReference type="GO" id="GO:0019290">
    <property type="term" value="P:siderophore biosynthetic process"/>
    <property type="evidence" value="ECO:0007669"/>
    <property type="project" value="InterPro"/>
</dbReference>
<dbReference type="VEuPathDB" id="FungiDB:AMAG_00622"/>
<dbReference type="Pfam" id="PF06276">
    <property type="entry name" value="FhuF"/>
    <property type="match status" value="1"/>
</dbReference>
<dbReference type="GO" id="GO:0016881">
    <property type="term" value="F:acid-amino acid ligase activity"/>
    <property type="evidence" value="ECO:0007669"/>
    <property type="project" value="UniProtKB-ARBA"/>
</dbReference>
<dbReference type="Gene3D" id="1.10.510.40">
    <property type="match status" value="1"/>
</dbReference>
<dbReference type="OMA" id="MINDIAC"/>
<evidence type="ECO:0000313" key="5">
    <source>
        <dbReference type="Proteomes" id="UP000054350"/>
    </source>
</evidence>
<name>A0A0L0RX21_ALLM3</name>
<feature type="domain" description="Aerobactin siderophore biosynthesis IucA/IucC-like C-terminal" evidence="3">
    <location>
        <begin position="477"/>
        <end position="639"/>
    </location>
</feature>